<dbReference type="Pfam" id="PF02470">
    <property type="entry name" value="MlaD"/>
    <property type="match status" value="1"/>
</dbReference>
<sequence length="341" mass="35941">MRSLLMTIALCAALAGCSLQTLHAPKGDVTVVADFSDVQNLLAGHSVKIADVTVGSVTGIELVGNGGDYRSRVTMSIKKRLPAGTTAEVTVTSLLGENYVRLAPPAGVSLEQGPFLANGATIAATSVSPGFEDIVGKSAPLIDALARGDVPGLVQAGSIAFAARGPELKTLIANAGTLLKTFGEHRRELESAVDDLAALGKKLAQHDDALNRLPDRLQQTTAVLAGDRKRILDAVHSLSSLAESVNDSVLVGHTRKLRTMIEQIGPTFAVLAADKTKLANLIAGVQELVERMPRQVYNGQMLTYPIVQFDGDTYRGEDPKPGDQRSPATLADLVRMLGPRP</sequence>
<comment type="caution">
    <text evidence="4">The sequence shown here is derived from an EMBL/GenBank/DDBJ whole genome shotgun (WGS) entry which is preliminary data.</text>
</comment>
<dbReference type="RefSeq" id="WP_344824781.1">
    <property type="nucleotide sequence ID" value="NZ_BAAAUV010000004.1"/>
</dbReference>
<dbReference type="NCBIfam" id="TIGR00996">
    <property type="entry name" value="Mtu_fam_mce"/>
    <property type="match status" value="1"/>
</dbReference>
<dbReference type="InterPro" id="IPR024516">
    <property type="entry name" value="Mce_C"/>
</dbReference>
<evidence type="ECO:0000256" key="1">
    <source>
        <dbReference type="SAM" id="SignalP"/>
    </source>
</evidence>
<accession>A0ABP6Q4W1</accession>
<dbReference type="Proteomes" id="UP001501237">
    <property type="component" value="Unassembled WGS sequence"/>
</dbReference>
<evidence type="ECO:0000313" key="5">
    <source>
        <dbReference type="Proteomes" id="UP001501237"/>
    </source>
</evidence>
<dbReference type="EMBL" id="BAAAUV010000004">
    <property type="protein sequence ID" value="GAA3204199.1"/>
    <property type="molecule type" value="Genomic_DNA"/>
</dbReference>
<feature type="domain" description="Mce/MlaD" evidence="2">
    <location>
        <begin position="29"/>
        <end position="105"/>
    </location>
</feature>
<protein>
    <recommendedName>
        <fullName evidence="6">Phospholipid/cholesterol/gamma-HCH transport system substrate-binding protein</fullName>
    </recommendedName>
</protein>
<name>A0ABP6Q4W1_9ACTN</name>
<reference evidence="5" key="1">
    <citation type="journal article" date="2019" name="Int. J. Syst. Evol. Microbiol.">
        <title>The Global Catalogue of Microorganisms (GCM) 10K type strain sequencing project: providing services to taxonomists for standard genome sequencing and annotation.</title>
        <authorList>
            <consortium name="The Broad Institute Genomics Platform"/>
            <consortium name="The Broad Institute Genome Sequencing Center for Infectious Disease"/>
            <person name="Wu L."/>
            <person name="Ma J."/>
        </authorList>
    </citation>
    <scope>NUCLEOTIDE SEQUENCE [LARGE SCALE GENOMIC DNA]</scope>
    <source>
        <strain evidence="5">JCM 9377</strain>
    </source>
</reference>
<evidence type="ECO:0000313" key="4">
    <source>
        <dbReference type="EMBL" id="GAA3204199.1"/>
    </source>
</evidence>
<feature type="chain" id="PRO_5045551679" description="Phospholipid/cholesterol/gamma-HCH transport system substrate-binding protein" evidence="1">
    <location>
        <begin position="24"/>
        <end position="341"/>
    </location>
</feature>
<evidence type="ECO:0000259" key="3">
    <source>
        <dbReference type="Pfam" id="PF11887"/>
    </source>
</evidence>
<dbReference type="InterPro" id="IPR003399">
    <property type="entry name" value="Mce/MlaD"/>
</dbReference>
<feature type="signal peptide" evidence="1">
    <location>
        <begin position="1"/>
        <end position="23"/>
    </location>
</feature>
<dbReference type="InterPro" id="IPR005693">
    <property type="entry name" value="Mce"/>
</dbReference>
<dbReference type="PANTHER" id="PTHR33371:SF15">
    <property type="entry name" value="LIPOPROTEIN LPRN"/>
    <property type="match status" value="1"/>
</dbReference>
<evidence type="ECO:0000259" key="2">
    <source>
        <dbReference type="Pfam" id="PF02470"/>
    </source>
</evidence>
<gene>
    <name evidence="4" type="ORF">GCM10010468_18630</name>
</gene>
<dbReference type="PANTHER" id="PTHR33371">
    <property type="entry name" value="INTERMEMBRANE PHOSPHOLIPID TRANSPORT SYSTEM BINDING PROTEIN MLAD-RELATED"/>
    <property type="match status" value="1"/>
</dbReference>
<keyword evidence="5" id="KW-1185">Reference proteome</keyword>
<evidence type="ECO:0008006" key="6">
    <source>
        <dbReference type="Google" id="ProtNLM"/>
    </source>
</evidence>
<feature type="domain" description="Mammalian cell entry C-terminal" evidence="3">
    <location>
        <begin position="116"/>
        <end position="294"/>
    </location>
</feature>
<dbReference type="Pfam" id="PF11887">
    <property type="entry name" value="Mce4_CUP1"/>
    <property type="match status" value="1"/>
</dbReference>
<organism evidence="4 5">
    <name type="scientific">Actinocorallia longicatena</name>
    <dbReference type="NCBI Taxonomy" id="111803"/>
    <lineage>
        <taxon>Bacteria</taxon>
        <taxon>Bacillati</taxon>
        <taxon>Actinomycetota</taxon>
        <taxon>Actinomycetes</taxon>
        <taxon>Streptosporangiales</taxon>
        <taxon>Thermomonosporaceae</taxon>
        <taxon>Actinocorallia</taxon>
    </lineage>
</organism>
<dbReference type="PROSITE" id="PS51257">
    <property type="entry name" value="PROKAR_LIPOPROTEIN"/>
    <property type="match status" value="1"/>
</dbReference>
<keyword evidence="1" id="KW-0732">Signal</keyword>
<proteinExistence type="predicted"/>
<dbReference type="InterPro" id="IPR052336">
    <property type="entry name" value="MlaD_Phospholipid_Transporter"/>
</dbReference>